<comment type="caution">
    <text evidence="1">The sequence shown here is derived from an EMBL/GenBank/DDBJ whole genome shotgun (WGS) entry which is preliminary data.</text>
</comment>
<dbReference type="Proteomes" id="UP000499080">
    <property type="component" value="Unassembled WGS sequence"/>
</dbReference>
<dbReference type="AlphaFoldDB" id="A0A4Y2CRV2"/>
<sequence>MRFLKRFVCETPVLQQEHLIGKIVEAAGCVRNMPSIFAKVRHSVELRCKPALAQPIQEGARPYTGRRGCLYYKRATSKLKFYPLSPGGPPRLDLSSIIDGDLQKFFRSLIMRDIAVGRAPVRNLPKNRSST</sequence>
<evidence type="ECO:0000313" key="2">
    <source>
        <dbReference type="Proteomes" id="UP000499080"/>
    </source>
</evidence>
<proteinExistence type="predicted"/>
<evidence type="ECO:0000313" key="1">
    <source>
        <dbReference type="EMBL" id="GBM07140.1"/>
    </source>
</evidence>
<name>A0A4Y2CRV2_ARAVE</name>
<gene>
    <name evidence="1" type="ORF">AVEN_15398_1</name>
</gene>
<protein>
    <submittedName>
        <fullName evidence="1">Uncharacterized protein</fullName>
    </submittedName>
</protein>
<keyword evidence="2" id="KW-1185">Reference proteome</keyword>
<reference evidence="1 2" key="1">
    <citation type="journal article" date="2019" name="Sci. Rep.">
        <title>Orb-weaving spider Araneus ventricosus genome elucidates the spidroin gene catalogue.</title>
        <authorList>
            <person name="Kono N."/>
            <person name="Nakamura H."/>
            <person name="Ohtoshi R."/>
            <person name="Moran D.A.P."/>
            <person name="Shinohara A."/>
            <person name="Yoshida Y."/>
            <person name="Fujiwara M."/>
            <person name="Mori M."/>
            <person name="Tomita M."/>
            <person name="Arakawa K."/>
        </authorList>
    </citation>
    <scope>NUCLEOTIDE SEQUENCE [LARGE SCALE GENOMIC DNA]</scope>
</reference>
<organism evidence="1 2">
    <name type="scientific">Araneus ventricosus</name>
    <name type="common">Orbweaver spider</name>
    <name type="synonym">Epeira ventricosa</name>
    <dbReference type="NCBI Taxonomy" id="182803"/>
    <lineage>
        <taxon>Eukaryota</taxon>
        <taxon>Metazoa</taxon>
        <taxon>Ecdysozoa</taxon>
        <taxon>Arthropoda</taxon>
        <taxon>Chelicerata</taxon>
        <taxon>Arachnida</taxon>
        <taxon>Araneae</taxon>
        <taxon>Araneomorphae</taxon>
        <taxon>Entelegynae</taxon>
        <taxon>Araneoidea</taxon>
        <taxon>Araneidae</taxon>
        <taxon>Araneus</taxon>
    </lineage>
</organism>
<dbReference type="EMBL" id="BGPR01000239">
    <property type="protein sequence ID" value="GBM07140.1"/>
    <property type="molecule type" value="Genomic_DNA"/>
</dbReference>
<accession>A0A4Y2CRV2</accession>